<name>A0A8S2G247_9BILA</name>
<gene>
    <name evidence="1" type="ORF">OVA965_LOCUS41243</name>
    <name evidence="2" type="ORF">TMI583_LOCUS42836</name>
</gene>
<dbReference type="Proteomes" id="UP000677228">
    <property type="component" value="Unassembled WGS sequence"/>
</dbReference>
<evidence type="ECO:0000313" key="3">
    <source>
        <dbReference type="Proteomes" id="UP000677228"/>
    </source>
</evidence>
<organism evidence="1 3">
    <name type="scientific">Didymodactylos carnosus</name>
    <dbReference type="NCBI Taxonomy" id="1234261"/>
    <lineage>
        <taxon>Eukaryota</taxon>
        <taxon>Metazoa</taxon>
        <taxon>Spiralia</taxon>
        <taxon>Gnathifera</taxon>
        <taxon>Rotifera</taxon>
        <taxon>Eurotatoria</taxon>
        <taxon>Bdelloidea</taxon>
        <taxon>Philodinida</taxon>
        <taxon>Philodinidae</taxon>
        <taxon>Didymodactylos</taxon>
    </lineage>
</organism>
<dbReference type="EMBL" id="CAJOBA010070195">
    <property type="protein sequence ID" value="CAF4387012.1"/>
    <property type="molecule type" value="Genomic_DNA"/>
</dbReference>
<proteinExistence type="predicted"/>
<evidence type="ECO:0000313" key="1">
    <source>
        <dbReference type="EMBL" id="CAF1585663.1"/>
    </source>
</evidence>
<protein>
    <submittedName>
        <fullName evidence="1">Uncharacterized protein</fullName>
    </submittedName>
</protein>
<dbReference type="EMBL" id="CAJNOK010046978">
    <property type="protein sequence ID" value="CAF1585663.1"/>
    <property type="molecule type" value="Genomic_DNA"/>
</dbReference>
<evidence type="ECO:0000313" key="2">
    <source>
        <dbReference type="EMBL" id="CAF4387012.1"/>
    </source>
</evidence>
<dbReference type="AlphaFoldDB" id="A0A8S2G247"/>
<comment type="caution">
    <text evidence="1">The sequence shown here is derived from an EMBL/GenBank/DDBJ whole genome shotgun (WGS) entry which is preliminary data.</text>
</comment>
<reference evidence="1" key="1">
    <citation type="submission" date="2021-02" db="EMBL/GenBank/DDBJ databases">
        <authorList>
            <person name="Nowell W R."/>
        </authorList>
    </citation>
    <scope>NUCLEOTIDE SEQUENCE</scope>
</reference>
<accession>A0A8S2G247</accession>
<dbReference type="Proteomes" id="UP000682733">
    <property type="component" value="Unassembled WGS sequence"/>
</dbReference>
<sequence length="116" mass="13161">MQVITNENDQKAIVIPLDEYDSFVNDIKAGKDLASILNQIPRKAAYDMTPEEMKAHLMPTAKQLVKEALNEGLYSSIWLDIPNIKDHFLHKYADGTTELIQVDAKTGEEKVLQVYK</sequence>